<gene>
    <name evidence="2" type="ORF">H8692_08505</name>
</gene>
<evidence type="ECO:0000313" key="2">
    <source>
        <dbReference type="EMBL" id="MBC8568797.1"/>
    </source>
</evidence>
<keyword evidence="1" id="KW-0812">Transmembrane</keyword>
<organism evidence="2 3">
    <name type="scientific">Lentihominibacter hominis</name>
    <dbReference type="NCBI Taxonomy" id="2763645"/>
    <lineage>
        <taxon>Bacteria</taxon>
        <taxon>Bacillati</taxon>
        <taxon>Bacillota</taxon>
        <taxon>Clostridia</taxon>
        <taxon>Peptostreptococcales</taxon>
        <taxon>Anaerovoracaceae</taxon>
        <taxon>Lentihominibacter</taxon>
    </lineage>
</organism>
<keyword evidence="1" id="KW-1133">Transmembrane helix</keyword>
<dbReference type="Proteomes" id="UP000610862">
    <property type="component" value="Unassembled WGS sequence"/>
</dbReference>
<feature type="transmembrane region" description="Helical" evidence="1">
    <location>
        <begin position="40"/>
        <end position="58"/>
    </location>
</feature>
<feature type="transmembrane region" description="Helical" evidence="1">
    <location>
        <begin position="6"/>
        <end position="28"/>
    </location>
</feature>
<reference evidence="2" key="1">
    <citation type="submission" date="2020-08" db="EMBL/GenBank/DDBJ databases">
        <title>Genome public.</title>
        <authorList>
            <person name="Liu C."/>
            <person name="Sun Q."/>
        </authorList>
    </citation>
    <scope>NUCLEOTIDE SEQUENCE</scope>
    <source>
        <strain evidence="2">NSJ-24</strain>
    </source>
</reference>
<comment type="caution">
    <text evidence="2">The sequence shown here is derived from an EMBL/GenBank/DDBJ whole genome shotgun (WGS) entry which is preliminary data.</text>
</comment>
<proteinExistence type="predicted"/>
<accession>A0A926EBL5</accession>
<sequence length="73" mass="7720">MFNVETFIIGLYAGLIGIGITEFLLIPCNAIIHNVIGTELVNAVVLILLALIGVFIPAKKAAKKDLATTLEVA</sequence>
<keyword evidence="3" id="KW-1185">Reference proteome</keyword>
<dbReference type="EMBL" id="JACRTA010000003">
    <property type="protein sequence ID" value="MBC8568797.1"/>
    <property type="molecule type" value="Genomic_DNA"/>
</dbReference>
<evidence type="ECO:0000256" key="1">
    <source>
        <dbReference type="SAM" id="Phobius"/>
    </source>
</evidence>
<evidence type="ECO:0000313" key="3">
    <source>
        <dbReference type="Proteomes" id="UP000610862"/>
    </source>
</evidence>
<name>A0A926EBL5_9FIRM</name>
<dbReference type="AlphaFoldDB" id="A0A926EBL5"/>
<protein>
    <submittedName>
        <fullName evidence="2">Uncharacterized protein</fullName>
    </submittedName>
</protein>
<keyword evidence="1" id="KW-0472">Membrane</keyword>